<reference evidence="1 2" key="1">
    <citation type="submission" date="2018-09" db="EMBL/GenBank/DDBJ databases">
        <title>Rhizobium sp. MAE2-X.</title>
        <authorList>
            <person name="Lee Y."/>
            <person name="Jeon C.O."/>
        </authorList>
    </citation>
    <scope>NUCLEOTIDE SEQUENCE [LARGE SCALE GENOMIC DNA]</scope>
    <source>
        <strain evidence="1 2">MAE2-X</strain>
        <plasmid evidence="1 2">p1</plasmid>
    </source>
</reference>
<keyword evidence="2" id="KW-1185">Reference proteome</keyword>
<accession>A0ABX7F2F4</accession>
<evidence type="ECO:0000313" key="1">
    <source>
        <dbReference type="EMBL" id="QRF54476.1"/>
    </source>
</evidence>
<keyword evidence="1" id="KW-0614">Plasmid</keyword>
<sequence length="113" mass="12588">MASASLALCAIRREHSLITHLDYRPITGAHSLVNRVSPTVTDGQIAAYHNALRGEVSIDLQAACMHRASGVRERHQGHQQKCTEAFGIIEARVRSAARFFHRHVIRLQGQLEL</sequence>
<dbReference type="EMBL" id="CP032406">
    <property type="protein sequence ID" value="QRF54476.1"/>
    <property type="molecule type" value="Genomic_DNA"/>
</dbReference>
<geneLocation type="plasmid" evidence="1 2">
    <name>p1</name>
</geneLocation>
<dbReference type="RefSeq" id="WP_203020354.1">
    <property type="nucleotide sequence ID" value="NZ_CP032406.1"/>
</dbReference>
<proteinExistence type="predicted"/>
<evidence type="ECO:0000313" key="2">
    <source>
        <dbReference type="Proteomes" id="UP000596351"/>
    </source>
</evidence>
<protein>
    <submittedName>
        <fullName evidence="1">Uncharacterized protein</fullName>
    </submittedName>
</protein>
<dbReference type="Proteomes" id="UP000596351">
    <property type="component" value="Plasmid p1"/>
</dbReference>
<name>A0ABX7F2F4_9HYPH</name>
<organism evidence="1 2">
    <name type="scientific">Rhizobium rosettiformans</name>
    <dbReference type="NCBI Taxonomy" id="1368430"/>
    <lineage>
        <taxon>Bacteria</taxon>
        <taxon>Pseudomonadati</taxon>
        <taxon>Pseudomonadota</taxon>
        <taxon>Alphaproteobacteria</taxon>
        <taxon>Hyphomicrobiales</taxon>
        <taxon>Rhizobiaceae</taxon>
        <taxon>Rhizobium/Agrobacterium group</taxon>
        <taxon>Rhizobium</taxon>
    </lineage>
</organism>
<gene>
    <name evidence="1" type="ORF">D4A92_23515</name>
</gene>